<protein>
    <recommendedName>
        <fullName evidence="2">Glycosyl transferase</fullName>
    </recommendedName>
</protein>
<reference evidence="1" key="1">
    <citation type="submission" date="2020-02" db="EMBL/GenBank/DDBJ databases">
        <authorList>
            <person name="Chen W.-M."/>
        </authorList>
    </citation>
    <scope>NUCLEOTIDE SEQUENCE</scope>
    <source>
        <strain evidence="1">NBD-18</strain>
    </source>
</reference>
<proteinExistence type="predicted"/>
<accession>A0A6B2QZK0</accession>
<organism evidence="1">
    <name type="scientific">Sheuella amnicola</name>
    <dbReference type="NCBI Taxonomy" id="2707330"/>
    <lineage>
        <taxon>Bacteria</taxon>
        <taxon>Pseudomonadati</taxon>
        <taxon>Pseudomonadota</taxon>
        <taxon>Betaproteobacteria</taxon>
        <taxon>Burkholderiales</taxon>
        <taxon>Alcaligenaceae</taxon>
        <taxon>Sheuella</taxon>
    </lineage>
</organism>
<name>A0A6B2QZK0_9BURK</name>
<dbReference type="RefSeq" id="WP_163654658.1">
    <property type="nucleotide sequence ID" value="NZ_JAAGRN010000005.1"/>
</dbReference>
<evidence type="ECO:0008006" key="2">
    <source>
        <dbReference type="Google" id="ProtNLM"/>
    </source>
</evidence>
<dbReference type="InterPro" id="IPR029044">
    <property type="entry name" value="Nucleotide-diphossugar_trans"/>
</dbReference>
<dbReference type="EMBL" id="JAAGRN010000005">
    <property type="protein sequence ID" value="NDY83471.1"/>
    <property type="molecule type" value="Genomic_DNA"/>
</dbReference>
<evidence type="ECO:0000313" key="1">
    <source>
        <dbReference type="EMBL" id="NDY83471.1"/>
    </source>
</evidence>
<dbReference type="Gene3D" id="3.90.550.10">
    <property type="entry name" value="Spore Coat Polysaccharide Biosynthesis Protein SpsA, Chain A"/>
    <property type="match status" value="1"/>
</dbReference>
<dbReference type="SUPFAM" id="SSF53448">
    <property type="entry name" value="Nucleotide-diphospho-sugar transferases"/>
    <property type="match status" value="1"/>
</dbReference>
<gene>
    <name evidence="1" type="ORF">G3I67_09530</name>
</gene>
<dbReference type="AlphaFoldDB" id="A0A6B2QZK0"/>
<sequence>MNIQAHDKKWFCTLFDQNYLIKGLAMYQSLAAHTKNMCLFVLCMDETTYQILDKLKLEKAVLIKRIDFESPELLAVKSERSVAEYCWTCTPSIISYVMNQHADIEYLTYLDADLLFFSDPQPIFDELGQTSVSIIEHRFSKGFEESIVNGKYNVQWVGFRRDQDGLKTLNWWREKCLEWCFNRSEDGRFGDQKYLDNWTTYFNGVHVIQHLGAGVGPWNFASYQIAENNGRVTINEHPLIFYHYHGYKMIEDGGFTAMPRVYMDNEIIPYSIYEPYRHALWKAAGVVQSVVPNFVEGILESPRKKIPDTNKYLIQSEEKKSLATRITNKLTRMISA</sequence>
<comment type="caution">
    <text evidence="1">The sequence shown here is derived from an EMBL/GenBank/DDBJ whole genome shotgun (WGS) entry which is preliminary data.</text>
</comment>